<dbReference type="AlphaFoldDB" id="A0A4Y2SNA6"/>
<sequence>MVDEIFMPSVNQSIETGVEETRVKIAEPLRKGFLNFSMSSEMTTCQVLLQRSEEKKIIWCKIRVVGRLSKTFNLKHFFKSRVNEAVYGRVFSCKTRTPFDSTPGFFCEMLCATGPAWHHNWQHSQSLHAYGNQPEAHPGGRKRL</sequence>
<proteinExistence type="predicted"/>
<reference evidence="1 2" key="1">
    <citation type="journal article" date="2019" name="Sci. Rep.">
        <title>Orb-weaving spider Araneus ventricosus genome elucidates the spidroin gene catalogue.</title>
        <authorList>
            <person name="Kono N."/>
            <person name="Nakamura H."/>
            <person name="Ohtoshi R."/>
            <person name="Moran D.A.P."/>
            <person name="Shinohara A."/>
            <person name="Yoshida Y."/>
            <person name="Fujiwara M."/>
            <person name="Mori M."/>
            <person name="Tomita M."/>
            <person name="Arakawa K."/>
        </authorList>
    </citation>
    <scope>NUCLEOTIDE SEQUENCE [LARGE SCALE GENOMIC DNA]</scope>
</reference>
<accession>A0A4Y2SNA6</accession>
<organism evidence="1 2">
    <name type="scientific">Araneus ventricosus</name>
    <name type="common">Orbweaver spider</name>
    <name type="synonym">Epeira ventricosa</name>
    <dbReference type="NCBI Taxonomy" id="182803"/>
    <lineage>
        <taxon>Eukaryota</taxon>
        <taxon>Metazoa</taxon>
        <taxon>Ecdysozoa</taxon>
        <taxon>Arthropoda</taxon>
        <taxon>Chelicerata</taxon>
        <taxon>Arachnida</taxon>
        <taxon>Araneae</taxon>
        <taxon>Araneomorphae</taxon>
        <taxon>Entelegynae</taxon>
        <taxon>Araneoidea</taxon>
        <taxon>Araneidae</taxon>
        <taxon>Araneus</taxon>
    </lineage>
</organism>
<name>A0A4Y2SNA6_ARAVE</name>
<dbReference type="Proteomes" id="UP000499080">
    <property type="component" value="Unassembled WGS sequence"/>
</dbReference>
<keyword evidence="2" id="KW-1185">Reference proteome</keyword>
<gene>
    <name evidence="1" type="ORF">AVEN_41699_1</name>
</gene>
<comment type="caution">
    <text evidence="1">The sequence shown here is derived from an EMBL/GenBank/DDBJ whole genome shotgun (WGS) entry which is preliminary data.</text>
</comment>
<evidence type="ECO:0000313" key="1">
    <source>
        <dbReference type="EMBL" id="GBN89802.1"/>
    </source>
</evidence>
<protein>
    <submittedName>
        <fullName evidence="1">Uncharacterized protein</fullName>
    </submittedName>
</protein>
<dbReference type="EMBL" id="BGPR01022988">
    <property type="protein sequence ID" value="GBN89802.1"/>
    <property type="molecule type" value="Genomic_DNA"/>
</dbReference>
<evidence type="ECO:0000313" key="2">
    <source>
        <dbReference type="Proteomes" id="UP000499080"/>
    </source>
</evidence>